<dbReference type="GO" id="GO:0005524">
    <property type="term" value="F:ATP binding"/>
    <property type="evidence" value="ECO:0007669"/>
    <property type="project" value="InterPro"/>
</dbReference>
<dbReference type="InterPro" id="IPR036640">
    <property type="entry name" value="ABC1_TM_sf"/>
</dbReference>
<dbReference type="GO" id="GO:1904680">
    <property type="term" value="F:peptide transmembrane transporter activity"/>
    <property type="evidence" value="ECO:0007669"/>
    <property type="project" value="InterPro"/>
</dbReference>
<comment type="subcellular location">
    <subcellularLocation>
        <location evidence="1">Cell membrane</location>
        <topology evidence="1">Multi-pass membrane protein</topology>
    </subcellularLocation>
</comment>
<keyword evidence="2" id="KW-0813">Transport</keyword>
<evidence type="ECO:0000256" key="2">
    <source>
        <dbReference type="ARBA" id="ARBA00022448"/>
    </source>
</evidence>
<dbReference type="KEGG" id="rta:Rta_28000"/>
<sequence>MTMAHLGSPRSRGASEASNVACRMCRSQNTPSRQRMFKSFFLSRRWWPWSLLGSALILFATWYRVSLDVEINEWFGSFYDMVQNALGKPGSVTLPQFWGQLLTFGRIAMLYITIAVVLDFFIKHFIFRWRQAMNDYYMAHWEQLRRIEGAAQRVQEDTMRFARIMESLGVEFMRSLMTLGAFLPILWVLSEKVTELPFVGPVPHSMVWVALMSALFGTVLLALVGFKLPGLEFQNQRVEAAYRKELVYGEDHAERASPPVVRGLFADVRRNYFRLFFHYLYFDVAKWSYLQFAVLIPLIALAPTVVAGVITLGVMQQITRAFDRVESSFQFLVLSWSTIVELISVYKRLRAFERRIEQEDVGPDAPEPAADVPL</sequence>
<dbReference type="SUPFAM" id="SSF90123">
    <property type="entry name" value="ABC transporter transmembrane region"/>
    <property type="match status" value="1"/>
</dbReference>
<dbReference type="Proteomes" id="UP000008385">
    <property type="component" value="Chromosome"/>
</dbReference>
<dbReference type="PATRIC" id="fig|365046.3.peg.2869"/>
<feature type="transmembrane region" description="Helical" evidence="6">
    <location>
        <begin position="292"/>
        <end position="315"/>
    </location>
</feature>
<feature type="transmembrane region" description="Helical" evidence="6">
    <location>
        <begin position="46"/>
        <end position="65"/>
    </location>
</feature>
<dbReference type="PANTHER" id="PTHR11384">
    <property type="entry name" value="ATP-BINDING CASSETTE, SUB-FAMILY D MEMBER"/>
    <property type="match status" value="1"/>
</dbReference>
<keyword evidence="3 6" id="KW-0812">Transmembrane</keyword>
<evidence type="ECO:0000256" key="1">
    <source>
        <dbReference type="ARBA" id="ARBA00004651"/>
    </source>
</evidence>
<evidence type="ECO:0000256" key="4">
    <source>
        <dbReference type="ARBA" id="ARBA00022989"/>
    </source>
</evidence>
<accession>F5Y563</accession>
<dbReference type="AlphaFoldDB" id="F5Y563"/>
<dbReference type="eggNOG" id="COG1133">
    <property type="taxonomic scope" value="Bacteria"/>
</dbReference>
<feature type="transmembrane region" description="Helical" evidence="6">
    <location>
        <begin position="207"/>
        <end position="226"/>
    </location>
</feature>
<evidence type="ECO:0000256" key="3">
    <source>
        <dbReference type="ARBA" id="ARBA00022692"/>
    </source>
</evidence>
<dbReference type="PANTHER" id="PTHR11384:SF59">
    <property type="entry name" value="LYSOSOMAL COBALAMIN TRANSPORTER ABCD4"/>
    <property type="match status" value="1"/>
</dbReference>
<reference evidence="8" key="1">
    <citation type="submission" date="2006-01" db="EMBL/GenBank/DDBJ databases">
        <title>Genome of the cyst-dividing bacterium Ramlibacter tataouinensis.</title>
        <authorList>
            <person name="Barakat M."/>
            <person name="Ortet P."/>
            <person name="De Luca G."/>
            <person name="Jourlin-Castelli C."/>
            <person name="Ansaldi M."/>
            <person name="Py B."/>
            <person name="Fichant G."/>
            <person name="Coutinho P."/>
            <person name="Voulhoux R."/>
            <person name="Bastien O."/>
            <person name="Roy S."/>
            <person name="Marechal E."/>
            <person name="Henrissat B."/>
            <person name="Quentin Y."/>
            <person name="Noirot P."/>
            <person name="Filloux A."/>
            <person name="Mejean V."/>
            <person name="DuBow M."/>
            <person name="Barras F."/>
            <person name="Heulin T."/>
        </authorList>
    </citation>
    <scope>NUCLEOTIDE SEQUENCE [LARGE SCALE GENOMIC DNA]</scope>
    <source>
        <strain evidence="8">ATCC BAA-407 / DSM 14655 / LMG 21543 / TTB310</strain>
    </source>
</reference>
<proteinExistence type="predicted"/>
<dbReference type="InterPro" id="IPR009248">
    <property type="entry name" value="SbmA_BacA"/>
</dbReference>
<feature type="transmembrane region" description="Helical" evidence="6">
    <location>
        <begin position="97"/>
        <end position="122"/>
    </location>
</feature>
<dbReference type="NCBIfam" id="NF008306">
    <property type="entry name" value="PRK11098.1"/>
    <property type="match status" value="1"/>
</dbReference>
<evidence type="ECO:0000313" key="8">
    <source>
        <dbReference type="Proteomes" id="UP000008385"/>
    </source>
</evidence>
<evidence type="ECO:0000313" key="7">
    <source>
        <dbReference type="EMBL" id="AEG93903.1"/>
    </source>
</evidence>
<gene>
    <name evidence="7" type="primary">sbmA</name>
    <name evidence="7" type="ordered locus">Rta_28000</name>
</gene>
<keyword evidence="4 6" id="KW-1133">Transmembrane helix</keyword>
<name>F5Y563_RAMTT</name>
<keyword evidence="8" id="KW-1185">Reference proteome</keyword>
<reference evidence="7 8" key="2">
    <citation type="journal article" date="2011" name="PLoS ONE">
        <title>The Cyst-Dividing Bacterium Ramlibacter tataouinensis TTB310 Genome Reveals a Well-Stocked Toolbox for Adaptation to a Desert Environment.</title>
        <authorList>
            <person name="De Luca G."/>
            <person name="Barakat M."/>
            <person name="Ortet P."/>
            <person name="Fochesato S."/>
            <person name="Jourlin-Castelli C."/>
            <person name="Ansaldi M."/>
            <person name="Py B."/>
            <person name="Fichant G."/>
            <person name="Coutinho P.M."/>
            <person name="Voulhoux R."/>
            <person name="Bastien O."/>
            <person name="Marechal E."/>
            <person name="Henrissat B."/>
            <person name="Quentin Y."/>
            <person name="Noirot P."/>
            <person name="Filloux A."/>
            <person name="Mejean V."/>
            <person name="Dubow M.S."/>
            <person name="Barras F."/>
            <person name="Barbe V."/>
            <person name="Weissenbach J."/>
            <person name="Mihalcescu I."/>
            <person name="Vermeglio A."/>
            <person name="Achouak W."/>
            <person name="Heulin T."/>
        </authorList>
    </citation>
    <scope>NUCLEOTIDE SEQUENCE [LARGE SCALE GENOMIC DNA]</scope>
    <source>
        <strain evidence="8">ATCC BAA-407 / DSM 14655 / LMG 21543 / TTB310</strain>
    </source>
</reference>
<evidence type="ECO:0000256" key="5">
    <source>
        <dbReference type="ARBA" id="ARBA00023136"/>
    </source>
</evidence>
<dbReference type="GO" id="GO:0015833">
    <property type="term" value="P:peptide transport"/>
    <property type="evidence" value="ECO:0007669"/>
    <property type="project" value="InterPro"/>
</dbReference>
<dbReference type="NCBIfam" id="NF009036">
    <property type="entry name" value="PRK12369.1"/>
    <property type="match status" value="1"/>
</dbReference>
<dbReference type="EMBL" id="CP000245">
    <property type="protein sequence ID" value="AEG93903.1"/>
    <property type="molecule type" value="Genomic_DNA"/>
</dbReference>
<feature type="transmembrane region" description="Helical" evidence="6">
    <location>
        <begin position="327"/>
        <end position="346"/>
    </location>
</feature>
<protein>
    <submittedName>
        <fullName evidence="7">Candidate SbmA protein</fullName>
    </submittedName>
</protein>
<dbReference type="Pfam" id="PF05992">
    <property type="entry name" value="SbmA_BacA"/>
    <property type="match status" value="1"/>
</dbReference>
<dbReference type="InterPro" id="IPR050835">
    <property type="entry name" value="ABC_transporter_sub-D"/>
</dbReference>
<dbReference type="GO" id="GO:0005886">
    <property type="term" value="C:plasma membrane"/>
    <property type="evidence" value="ECO:0007669"/>
    <property type="project" value="UniProtKB-SubCell"/>
</dbReference>
<keyword evidence="5 6" id="KW-0472">Membrane</keyword>
<feature type="transmembrane region" description="Helical" evidence="6">
    <location>
        <begin position="168"/>
        <end position="187"/>
    </location>
</feature>
<dbReference type="HOGENOM" id="CLU_045533_0_0_4"/>
<evidence type="ECO:0000256" key="6">
    <source>
        <dbReference type="SAM" id="Phobius"/>
    </source>
</evidence>
<organism evidence="7 8">
    <name type="scientific">Ramlibacter tataouinensis (strain ATCC BAA-407 / DSM 14655 / LMG 21543 / TTB310)</name>
    <dbReference type="NCBI Taxonomy" id="365046"/>
    <lineage>
        <taxon>Bacteria</taxon>
        <taxon>Pseudomonadati</taxon>
        <taxon>Pseudomonadota</taxon>
        <taxon>Betaproteobacteria</taxon>
        <taxon>Burkholderiales</taxon>
        <taxon>Comamonadaceae</taxon>
        <taxon>Ramlibacter</taxon>
    </lineage>
</organism>